<keyword evidence="2" id="KW-0472">Membrane</keyword>
<keyword evidence="2" id="KW-0812">Transmembrane</keyword>
<organism evidence="3 4">
    <name type="scientific">Mycolicibacterium hippocampi</name>
    <dbReference type="NCBI Taxonomy" id="659824"/>
    <lineage>
        <taxon>Bacteria</taxon>
        <taxon>Bacillati</taxon>
        <taxon>Actinomycetota</taxon>
        <taxon>Actinomycetes</taxon>
        <taxon>Mycobacteriales</taxon>
        <taxon>Mycobacteriaceae</taxon>
        <taxon>Mycolicibacterium</taxon>
    </lineage>
</organism>
<feature type="transmembrane region" description="Helical" evidence="2">
    <location>
        <begin position="133"/>
        <end position="157"/>
    </location>
</feature>
<dbReference type="AlphaFoldDB" id="A0A7I9ZUQ8"/>
<sequence length="346" mass="35412">MTENPPPPGGYPPPPPEGYPPPPPPGGGGYPPPPPGGGYPPPPQEPGGFPPSGGFPPPGGYSAPQGGYPPPQQGGYPPPQQGGYPPPQQGGYPPPQQGGYPPPQQGYPPMGGQSGYSVGEAFSWAWNKFTNNAVPLVVATLAFGVVLLILQGLINLFQVLLAPDSASYVTDDSGFSFSYSATGVTGILVSIVGWFLSLLVGAAIQSAFLGGVIDIANGQQVAIGSFFRPRNIGNVVIATLIVGVITTVGFFLCVIPGVIASIMLMFTVIAVLDRNLAPLDAVKASFETSKNNFGNVLLTWLVMVLVVVVGAVLCGVGLLVAVPVASLILVYAYRVLNGASVAPATQ</sequence>
<accession>A0A7I9ZUQ8</accession>
<protein>
    <recommendedName>
        <fullName evidence="5">Integral membrane protein</fullName>
    </recommendedName>
</protein>
<dbReference type="PANTHER" id="PTHR40076">
    <property type="entry name" value="MEMBRANE PROTEIN-RELATED"/>
    <property type="match status" value="1"/>
</dbReference>
<reference evidence="3 4" key="1">
    <citation type="journal article" date="2019" name="Emerg. Microbes Infect.">
        <title>Comprehensive subspecies identification of 175 nontuberculous mycobacteria species based on 7547 genomic profiles.</title>
        <authorList>
            <person name="Matsumoto Y."/>
            <person name="Kinjo T."/>
            <person name="Motooka D."/>
            <person name="Nabeya D."/>
            <person name="Jung N."/>
            <person name="Uechi K."/>
            <person name="Horii T."/>
            <person name="Iida T."/>
            <person name="Fujita J."/>
            <person name="Nakamura S."/>
        </authorList>
    </citation>
    <scope>NUCLEOTIDE SEQUENCE [LARGE SCALE GENOMIC DNA]</scope>
    <source>
        <strain evidence="3 4">JCM 30996</strain>
    </source>
</reference>
<feature type="transmembrane region" description="Helical" evidence="2">
    <location>
        <begin position="300"/>
        <end position="333"/>
    </location>
</feature>
<evidence type="ECO:0000313" key="4">
    <source>
        <dbReference type="Proteomes" id="UP000465304"/>
    </source>
</evidence>
<dbReference type="Proteomes" id="UP000465304">
    <property type="component" value="Unassembled WGS sequence"/>
</dbReference>
<dbReference type="InterPro" id="IPR010380">
    <property type="entry name" value="DUF975"/>
</dbReference>
<evidence type="ECO:0000256" key="1">
    <source>
        <dbReference type="SAM" id="MobiDB-lite"/>
    </source>
</evidence>
<keyword evidence="4" id="KW-1185">Reference proteome</keyword>
<dbReference type="PANTHER" id="PTHR40076:SF1">
    <property type="entry name" value="MEMBRANE PROTEIN"/>
    <property type="match status" value="1"/>
</dbReference>
<feature type="compositionally biased region" description="Pro residues" evidence="1">
    <location>
        <begin position="67"/>
        <end position="106"/>
    </location>
</feature>
<feature type="transmembrane region" description="Helical" evidence="2">
    <location>
        <begin position="177"/>
        <end position="200"/>
    </location>
</feature>
<dbReference type="EMBL" id="BLLB01000002">
    <property type="protein sequence ID" value="GFH04800.1"/>
    <property type="molecule type" value="Genomic_DNA"/>
</dbReference>
<feature type="transmembrane region" description="Helical" evidence="2">
    <location>
        <begin position="236"/>
        <end position="269"/>
    </location>
</feature>
<name>A0A7I9ZUQ8_9MYCO</name>
<gene>
    <name evidence="3" type="ORF">MHIP_52830</name>
</gene>
<feature type="compositionally biased region" description="Pro residues" evidence="1">
    <location>
        <begin position="1"/>
        <end position="59"/>
    </location>
</feature>
<comment type="caution">
    <text evidence="3">The sequence shown here is derived from an EMBL/GenBank/DDBJ whole genome shotgun (WGS) entry which is preliminary data.</text>
</comment>
<evidence type="ECO:0008006" key="5">
    <source>
        <dbReference type="Google" id="ProtNLM"/>
    </source>
</evidence>
<evidence type="ECO:0000313" key="3">
    <source>
        <dbReference type="EMBL" id="GFH04800.1"/>
    </source>
</evidence>
<keyword evidence="2" id="KW-1133">Transmembrane helix</keyword>
<dbReference type="RefSeq" id="WP_163894055.1">
    <property type="nucleotide sequence ID" value="NZ_BLLB01000002.1"/>
</dbReference>
<feature type="region of interest" description="Disordered" evidence="1">
    <location>
        <begin position="1"/>
        <end position="112"/>
    </location>
</feature>
<proteinExistence type="predicted"/>
<evidence type="ECO:0000256" key="2">
    <source>
        <dbReference type="SAM" id="Phobius"/>
    </source>
</evidence>